<dbReference type="InterPro" id="IPR023126">
    <property type="entry name" value="HP0242-like_sf"/>
</dbReference>
<dbReference type="OrthoDB" id="5339893at2"/>
<comment type="caution">
    <text evidence="1">The sequence shown here is derived from an EMBL/GenBank/DDBJ whole genome shotgun (WGS) entry which is preliminary data.</text>
</comment>
<evidence type="ECO:0008006" key="3">
    <source>
        <dbReference type="Google" id="ProtNLM"/>
    </source>
</evidence>
<sequence length="81" mass="9277">MDIFESSPREKFFEILSAASPTLVQNEIEEALIRLIACERLCEARGISEREIKSFIAQQDLQDELNDKFLQMSGNILSNNE</sequence>
<dbReference type="InterPro" id="IPR018563">
    <property type="entry name" value="DUF2018"/>
</dbReference>
<dbReference type="Proteomes" id="UP000005709">
    <property type="component" value="Unassembled WGS sequence"/>
</dbReference>
<name>C8PGL3_9BACT</name>
<proteinExistence type="predicted"/>
<accession>C8PGL3</accession>
<protein>
    <recommendedName>
        <fullName evidence="3">DUF2018 domain-containing protein</fullName>
    </recommendedName>
</protein>
<dbReference type="EMBL" id="ACYG01000019">
    <property type="protein sequence ID" value="EEV18251.1"/>
    <property type="molecule type" value="Genomic_DNA"/>
</dbReference>
<evidence type="ECO:0000313" key="1">
    <source>
        <dbReference type="EMBL" id="EEV18251.1"/>
    </source>
</evidence>
<keyword evidence="2" id="KW-1185">Reference proteome</keyword>
<dbReference type="SUPFAM" id="SSF158752">
    <property type="entry name" value="HP0242-like"/>
    <property type="match status" value="1"/>
</dbReference>
<organism evidence="1 2">
    <name type="scientific">Campylobacter gracilis RM3268</name>
    <dbReference type="NCBI Taxonomy" id="553220"/>
    <lineage>
        <taxon>Bacteria</taxon>
        <taxon>Pseudomonadati</taxon>
        <taxon>Campylobacterota</taxon>
        <taxon>Epsilonproteobacteria</taxon>
        <taxon>Campylobacterales</taxon>
        <taxon>Campylobacteraceae</taxon>
        <taxon>Campylobacter</taxon>
    </lineage>
</organism>
<gene>
    <name evidence="1" type="ORF">CAMGR0001_1008</name>
</gene>
<dbReference type="Gene3D" id="1.10.3350.10">
    <property type="entry name" value="HP0242-like domain"/>
    <property type="match status" value="1"/>
</dbReference>
<evidence type="ECO:0000313" key="2">
    <source>
        <dbReference type="Proteomes" id="UP000005709"/>
    </source>
</evidence>
<dbReference type="AlphaFoldDB" id="C8PGL3"/>
<reference evidence="1 2" key="1">
    <citation type="submission" date="2009-07" db="EMBL/GenBank/DDBJ databases">
        <authorList>
            <person name="Madupu R."/>
            <person name="Sebastian Y."/>
            <person name="Durkin A.S."/>
            <person name="Torralba M."/>
            <person name="Methe B."/>
            <person name="Sutton G.G."/>
            <person name="Strausberg R.L."/>
            <person name="Nelson K.E."/>
        </authorList>
    </citation>
    <scope>NUCLEOTIDE SEQUENCE [LARGE SCALE GENOMIC DNA]</scope>
    <source>
        <strain evidence="1 2">RM3268</strain>
    </source>
</reference>
<dbReference type="STRING" id="824.CGRAC_1087"/>
<dbReference type="RefSeq" id="WP_005870614.1">
    <property type="nucleotide sequence ID" value="NZ_ACYG01000019.1"/>
</dbReference>
<dbReference type="Pfam" id="PF09442">
    <property type="entry name" value="DUF2018"/>
    <property type="match status" value="1"/>
</dbReference>